<evidence type="ECO:0000313" key="3">
    <source>
        <dbReference type="Proteomes" id="UP000644548"/>
    </source>
</evidence>
<keyword evidence="1" id="KW-0732">Signal</keyword>
<reference evidence="3" key="1">
    <citation type="journal article" date="2019" name="Int. J. Syst. Evol. Microbiol.">
        <title>The Global Catalogue of Microorganisms (GCM) 10K type strain sequencing project: providing services to taxonomists for standard genome sequencing and annotation.</title>
        <authorList>
            <consortium name="The Broad Institute Genomics Platform"/>
            <consortium name="The Broad Institute Genome Sequencing Center for Infectious Disease"/>
            <person name="Wu L."/>
            <person name="Ma J."/>
        </authorList>
    </citation>
    <scope>NUCLEOTIDE SEQUENCE [LARGE SCALE GENOMIC DNA]</scope>
    <source>
        <strain evidence="3">JCM 31405</strain>
    </source>
</reference>
<protein>
    <submittedName>
        <fullName evidence="2">Uncharacterized protein</fullName>
    </submittedName>
</protein>
<keyword evidence="3" id="KW-1185">Reference proteome</keyword>
<dbReference type="Proteomes" id="UP000644548">
    <property type="component" value="Unassembled WGS sequence"/>
</dbReference>
<organism evidence="2 3">
    <name type="scientific">Deinococcus sedimenti</name>
    <dbReference type="NCBI Taxonomy" id="1867090"/>
    <lineage>
        <taxon>Bacteria</taxon>
        <taxon>Thermotogati</taxon>
        <taxon>Deinococcota</taxon>
        <taxon>Deinococci</taxon>
        <taxon>Deinococcales</taxon>
        <taxon>Deinococcaceae</taxon>
        <taxon>Deinococcus</taxon>
    </lineage>
</organism>
<proteinExistence type="predicted"/>
<accession>A0ABQ2S8Q1</accession>
<comment type="caution">
    <text evidence="2">The sequence shown here is derived from an EMBL/GenBank/DDBJ whole genome shotgun (WGS) entry which is preliminary data.</text>
</comment>
<sequence>MTRTRILLTLLCLSGGAGAFPVYPPDDGGGSVTCTFIVTAKGVTAIC</sequence>
<feature type="chain" id="PRO_5045517377" evidence="1">
    <location>
        <begin position="20"/>
        <end position="47"/>
    </location>
</feature>
<dbReference type="RefSeq" id="WP_189074794.1">
    <property type="nucleotide sequence ID" value="NZ_BMQN01000022.1"/>
</dbReference>
<evidence type="ECO:0000256" key="1">
    <source>
        <dbReference type="SAM" id="SignalP"/>
    </source>
</evidence>
<dbReference type="EMBL" id="BMQN01000022">
    <property type="protein sequence ID" value="GGS08712.1"/>
    <property type="molecule type" value="Genomic_DNA"/>
</dbReference>
<evidence type="ECO:0000313" key="2">
    <source>
        <dbReference type="EMBL" id="GGS08712.1"/>
    </source>
</evidence>
<feature type="signal peptide" evidence="1">
    <location>
        <begin position="1"/>
        <end position="19"/>
    </location>
</feature>
<gene>
    <name evidence="2" type="ORF">GCM10008960_38850</name>
</gene>
<name>A0ABQ2S8Q1_9DEIO</name>